<reference evidence="11" key="1">
    <citation type="submission" date="2017-01" db="EMBL/GenBank/DDBJ databases">
        <authorList>
            <person name="Varghese N."/>
            <person name="Submissions S."/>
        </authorList>
    </citation>
    <scope>NUCLEOTIDE SEQUENCE [LARGE SCALE GENOMIC DNA]</scope>
    <source>
        <strain evidence="11">CGMCC 1.7737</strain>
    </source>
</reference>
<dbReference type="Pfam" id="PF00528">
    <property type="entry name" value="BPD_transp_1"/>
    <property type="match status" value="1"/>
</dbReference>
<evidence type="ECO:0000256" key="3">
    <source>
        <dbReference type="ARBA" id="ARBA00022475"/>
    </source>
</evidence>
<feature type="domain" description="ABC transmembrane type-1" evidence="9">
    <location>
        <begin position="127"/>
        <end position="316"/>
    </location>
</feature>
<dbReference type="SUPFAM" id="SSF161098">
    <property type="entry name" value="MetI-like"/>
    <property type="match status" value="1"/>
</dbReference>
<dbReference type="Gene3D" id="1.10.3720.10">
    <property type="entry name" value="MetI-like"/>
    <property type="match status" value="1"/>
</dbReference>
<evidence type="ECO:0000256" key="4">
    <source>
        <dbReference type="ARBA" id="ARBA00022692"/>
    </source>
</evidence>
<dbReference type="InterPro" id="IPR050366">
    <property type="entry name" value="BP-dependent_transpt_permease"/>
</dbReference>
<evidence type="ECO:0000256" key="5">
    <source>
        <dbReference type="ARBA" id="ARBA00022989"/>
    </source>
</evidence>
<dbReference type="GO" id="GO:0005886">
    <property type="term" value="C:plasma membrane"/>
    <property type="evidence" value="ECO:0007669"/>
    <property type="project" value="UniProtKB-SubCell"/>
</dbReference>
<keyword evidence="6 7" id="KW-0472">Membrane</keyword>
<feature type="compositionally biased region" description="Basic and acidic residues" evidence="8">
    <location>
        <begin position="10"/>
        <end position="24"/>
    </location>
</feature>
<feature type="transmembrane region" description="Helical" evidence="7">
    <location>
        <begin position="129"/>
        <end position="154"/>
    </location>
</feature>
<evidence type="ECO:0000256" key="8">
    <source>
        <dbReference type="SAM" id="MobiDB-lite"/>
    </source>
</evidence>
<feature type="transmembrane region" description="Helical" evidence="7">
    <location>
        <begin position="166"/>
        <end position="186"/>
    </location>
</feature>
<organism evidence="10 11">
    <name type="scientific">Haladaptatus litoreus</name>
    <dbReference type="NCBI Taxonomy" id="553468"/>
    <lineage>
        <taxon>Archaea</taxon>
        <taxon>Methanobacteriati</taxon>
        <taxon>Methanobacteriota</taxon>
        <taxon>Stenosarchaea group</taxon>
        <taxon>Halobacteria</taxon>
        <taxon>Halobacteriales</taxon>
        <taxon>Haladaptataceae</taxon>
        <taxon>Haladaptatus</taxon>
    </lineage>
</organism>
<dbReference type="GO" id="GO:0055085">
    <property type="term" value="P:transmembrane transport"/>
    <property type="evidence" value="ECO:0007669"/>
    <property type="project" value="InterPro"/>
</dbReference>
<accession>A0A1N7DEN3</accession>
<keyword evidence="3" id="KW-1003">Cell membrane</keyword>
<evidence type="ECO:0000256" key="6">
    <source>
        <dbReference type="ARBA" id="ARBA00023136"/>
    </source>
</evidence>
<evidence type="ECO:0000256" key="1">
    <source>
        <dbReference type="ARBA" id="ARBA00004651"/>
    </source>
</evidence>
<name>A0A1N7DEN3_9EURY</name>
<dbReference type="OrthoDB" id="312811at2157"/>
<dbReference type="InterPro" id="IPR000515">
    <property type="entry name" value="MetI-like"/>
</dbReference>
<protein>
    <submittedName>
        <fullName evidence="10">Peptide/nickel transport system permease protein</fullName>
    </submittedName>
</protein>
<evidence type="ECO:0000256" key="7">
    <source>
        <dbReference type="RuleBase" id="RU363032"/>
    </source>
</evidence>
<dbReference type="InterPro" id="IPR035906">
    <property type="entry name" value="MetI-like_sf"/>
</dbReference>
<dbReference type="AlphaFoldDB" id="A0A1N7DEN3"/>
<dbReference type="CDD" id="cd06261">
    <property type="entry name" value="TM_PBP2"/>
    <property type="match status" value="1"/>
</dbReference>
<feature type="transmembrane region" description="Helical" evidence="7">
    <location>
        <begin position="192"/>
        <end position="209"/>
    </location>
</feature>
<dbReference type="PANTHER" id="PTHR43386">
    <property type="entry name" value="OLIGOPEPTIDE TRANSPORT SYSTEM PERMEASE PROTEIN APPC"/>
    <property type="match status" value="1"/>
</dbReference>
<proteinExistence type="inferred from homology"/>
<keyword evidence="5 7" id="KW-1133">Transmembrane helix</keyword>
<comment type="similarity">
    <text evidence="7">Belongs to the binding-protein-dependent transport system permease family.</text>
</comment>
<keyword evidence="2 7" id="KW-0813">Transport</keyword>
<feature type="region of interest" description="Disordered" evidence="8">
    <location>
        <begin position="1"/>
        <end position="24"/>
    </location>
</feature>
<gene>
    <name evidence="10" type="ORF">SAMN05421858_3563</name>
</gene>
<sequence length="329" mass="36159">MGTSEATTETVRKQNQSDHQENEEKIEARVGWRYTLEQIRRDTTARIGLYIIGFITAVAVFAWIDAKLLDYAIASRFWYNPVNDPANAQILLPPVGIENTFGSGTWQYPLGTDHRGRDVLVRLVYGSRIAIQVGIVSTGFGLICGTLVGAVAGYHGGWIDDALMRIVETLYAIPFLVLVIAFMAAFGRDLTFAMIGVGITTIPVFARLIRSRVVSVREEEYIEAARAAGVRDRNIILRHVIPNSFAPVLVQATLQVGISILIVAGLSFLGFGAQPPTPSWGQMLSQSRGYMLPDPWFSLWPGIAILITVIGFNLLGDGLRDALDPRINN</sequence>
<evidence type="ECO:0000256" key="2">
    <source>
        <dbReference type="ARBA" id="ARBA00022448"/>
    </source>
</evidence>
<dbReference type="PROSITE" id="PS50928">
    <property type="entry name" value="ABC_TM1"/>
    <property type="match status" value="1"/>
</dbReference>
<dbReference type="RefSeq" id="WP_076431439.1">
    <property type="nucleotide sequence ID" value="NZ_FTNO01000004.1"/>
</dbReference>
<dbReference type="EMBL" id="FTNO01000004">
    <property type="protein sequence ID" value="SIR74320.1"/>
    <property type="molecule type" value="Genomic_DNA"/>
</dbReference>
<dbReference type="PANTHER" id="PTHR43386:SF1">
    <property type="entry name" value="D,D-DIPEPTIDE TRANSPORT SYSTEM PERMEASE PROTEIN DDPC-RELATED"/>
    <property type="match status" value="1"/>
</dbReference>
<feature type="transmembrane region" description="Helical" evidence="7">
    <location>
        <begin position="297"/>
        <end position="316"/>
    </location>
</feature>
<feature type="transmembrane region" description="Helical" evidence="7">
    <location>
        <begin position="47"/>
        <end position="64"/>
    </location>
</feature>
<evidence type="ECO:0000313" key="10">
    <source>
        <dbReference type="EMBL" id="SIR74320.1"/>
    </source>
</evidence>
<evidence type="ECO:0000313" key="11">
    <source>
        <dbReference type="Proteomes" id="UP000186914"/>
    </source>
</evidence>
<feature type="transmembrane region" description="Helical" evidence="7">
    <location>
        <begin position="248"/>
        <end position="273"/>
    </location>
</feature>
<keyword evidence="11" id="KW-1185">Reference proteome</keyword>
<comment type="subcellular location">
    <subcellularLocation>
        <location evidence="1 7">Cell membrane</location>
        <topology evidence="1 7">Multi-pass membrane protein</topology>
    </subcellularLocation>
</comment>
<dbReference type="Proteomes" id="UP000186914">
    <property type="component" value="Unassembled WGS sequence"/>
</dbReference>
<keyword evidence="4 7" id="KW-0812">Transmembrane</keyword>
<evidence type="ECO:0000259" key="9">
    <source>
        <dbReference type="PROSITE" id="PS50928"/>
    </source>
</evidence>